<organism evidence="2 3">
    <name type="scientific">Falsigemmobacter faecalis</name>
    <dbReference type="NCBI Taxonomy" id="2488730"/>
    <lineage>
        <taxon>Bacteria</taxon>
        <taxon>Pseudomonadati</taxon>
        <taxon>Pseudomonadota</taxon>
        <taxon>Alphaproteobacteria</taxon>
        <taxon>Rhodobacterales</taxon>
        <taxon>Paracoccaceae</taxon>
        <taxon>Falsigemmobacter</taxon>
    </lineage>
</organism>
<evidence type="ECO:0000256" key="1">
    <source>
        <dbReference type="SAM" id="Phobius"/>
    </source>
</evidence>
<keyword evidence="3" id="KW-1185">Reference proteome</keyword>
<dbReference type="RefSeq" id="WP_124966495.1">
    <property type="nucleotide sequence ID" value="NZ_RRAZ01000038.1"/>
</dbReference>
<dbReference type="OrthoDB" id="1446979at2"/>
<proteinExistence type="predicted"/>
<dbReference type="Proteomes" id="UP000282125">
    <property type="component" value="Unassembled WGS sequence"/>
</dbReference>
<gene>
    <name evidence="2" type="ORF">EG244_17645</name>
</gene>
<keyword evidence="1" id="KW-0812">Transmembrane</keyword>
<dbReference type="EMBL" id="RRAZ01000038">
    <property type="protein sequence ID" value="RRH70034.1"/>
    <property type="molecule type" value="Genomic_DNA"/>
</dbReference>
<feature type="transmembrane region" description="Helical" evidence="1">
    <location>
        <begin position="6"/>
        <end position="34"/>
    </location>
</feature>
<evidence type="ECO:0000313" key="3">
    <source>
        <dbReference type="Proteomes" id="UP000282125"/>
    </source>
</evidence>
<feature type="transmembrane region" description="Helical" evidence="1">
    <location>
        <begin position="55"/>
        <end position="75"/>
    </location>
</feature>
<keyword evidence="1" id="KW-0472">Membrane</keyword>
<evidence type="ECO:0000313" key="2">
    <source>
        <dbReference type="EMBL" id="RRH70034.1"/>
    </source>
</evidence>
<comment type="caution">
    <text evidence="2">The sequence shown here is derived from an EMBL/GenBank/DDBJ whole genome shotgun (WGS) entry which is preliminary data.</text>
</comment>
<name>A0A3P3D899_9RHOB</name>
<accession>A0A3P3D899</accession>
<protein>
    <submittedName>
        <fullName evidence="2">Uncharacterized protein</fullName>
    </submittedName>
</protein>
<sequence>MNDKALHLICGAIIAAVATLIGADQALAVMAALTAGIGKELWDAVRARSIWRIDALDIIATLAGGVVVAAAWEVLA</sequence>
<dbReference type="AlphaFoldDB" id="A0A3P3D899"/>
<reference evidence="2 3" key="1">
    <citation type="submission" date="2018-11" db="EMBL/GenBank/DDBJ databases">
        <title>Gemmobacter sp. nov., YIM 102744-1 draft genome.</title>
        <authorList>
            <person name="Li G."/>
            <person name="Jiang Y."/>
        </authorList>
    </citation>
    <scope>NUCLEOTIDE SEQUENCE [LARGE SCALE GENOMIC DNA]</scope>
    <source>
        <strain evidence="2 3">YIM 102744-1</strain>
    </source>
</reference>
<keyword evidence="1" id="KW-1133">Transmembrane helix</keyword>